<evidence type="ECO:0000313" key="4">
    <source>
        <dbReference type="Proteomes" id="UP000525623"/>
    </source>
</evidence>
<dbReference type="GO" id="GO:0005576">
    <property type="term" value="C:extracellular region"/>
    <property type="evidence" value="ECO:0007669"/>
    <property type="project" value="UniProtKB-SubCell"/>
</dbReference>
<dbReference type="Proteomes" id="UP000525623">
    <property type="component" value="Unassembled WGS sequence"/>
</dbReference>
<sequence length="377" mass="40918">MSKHTSSLQRSRQYRHLRAAAITASLFLCGVSVENVETARAQPLRVEASSSVLDWNAVALAAKRVFVAGPRWAGFSGPAVAVLTTQDSLRPFPNPAWNDWKPGLDPKRHFVSVNALHIDPDGKLWVVDTGTPQFGSPPVKDGPKLVRLDPATGNILRVYPLGPEVAPAGSYIDDVRFNGLYAYLTDAGKGALLVLDIASGVFRRVLDGVPATQARPDRPIIIDGSIVRNGDGTPLLVNADPLEVSPDGKYVYFGPLEGPWSKVPTALLNDPAISPEALAASVTPWADLPPIGGSAMDHRGNLYYVALKDETVYRRDPSGRTEALVSDRRLHWADAPFLTTDGRLWLPVAQLDRLAQFHKGKPRIQLPFLLLSLSTQP</sequence>
<comment type="caution">
    <text evidence="3">The sequence shown here is derived from an EMBL/GenBank/DDBJ whole genome shotgun (WGS) entry which is preliminary data.</text>
</comment>
<dbReference type="RefSeq" id="WP_182964979.1">
    <property type="nucleotide sequence ID" value="NZ_BAABGC010000009.1"/>
</dbReference>
<dbReference type="EMBL" id="JABEQL010000005">
    <property type="protein sequence ID" value="MBB2178667.1"/>
    <property type="molecule type" value="Genomic_DNA"/>
</dbReference>
<dbReference type="PANTHER" id="PTHR10009:SF18">
    <property type="entry name" value="PROTEIN YELLOW-LIKE PROTEIN"/>
    <property type="match status" value="1"/>
</dbReference>
<accession>A0A7W4JCS5</accession>
<dbReference type="InterPro" id="IPR011042">
    <property type="entry name" value="6-blade_b-propeller_TolB-like"/>
</dbReference>
<reference evidence="3 4" key="1">
    <citation type="submission" date="2020-04" db="EMBL/GenBank/DDBJ databases">
        <title>Description of novel Gluconacetobacter.</title>
        <authorList>
            <person name="Sombolestani A."/>
        </authorList>
    </citation>
    <scope>NUCLEOTIDE SEQUENCE [LARGE SCALE GENOMIC DNA]</scope>
    <source>
        <strain evidence="3 4">LMG 27725</strain>
    </source>
</reference>
<proteinExistence type="predicted"/>
<evidence type="ECO:0000256" key="1">
    <source>
        <dbReference type="ARBA" id="ARBA00004613"/>
    </source>
</evidence>
<dbReference type="AlphaFoldDB" id="A0A7W4JCS5"/>
<dbReference type="Gene3D" id="2.120.10.30">
    <property type="entry name" value="TolB, C-terminal domain"/>
    <property type="match status" value="1"/>
</dbReference>
<evidence type="ECO:0000313" key="3">
    <source>
        <dbReference type="EMBL" id="MBB2178667.1"/>
    </source>
</evidence>
<protein>
    <recommendedName>
        <fullName evidence="5">Major royal jelly protein</fullName>
    </recommendedName>
</protein>
<keyword evidence="4" id="KW-1185">Reference proteome</keyword>
<evidence type="ECO:0000256" key="2">
    <source>
        <dbReference type="ARBA" id="ARBA00022525"/>
    </source>
</evidence>
<organism evidence="3 4">
    <name type="scientific">Gluconacetobacter tumulicola</name>
    <dbReference type="NCBI Taxonomy" id="1017177"/>
    <lineage>
        <taxon>Bacteria</taxon>
        <taxon>Pseudomonadati</taxon>
        <taxon>Pseudomonadota</taxon>
        <taxon>Alphaproteobacteria</taxon>
        <taxon>Acetobacterales</taxon>
        <taxon>Acetobacteraceae</taxon>
        <taxon>Gluconacetobacter</taxon>
    </lineage>
</organism>
<dbReference type="SUPFAM" id="SSF101898">
    <property type="entry name" value="NHL repeat"/>
    <property type="match status" value="1"/>
</dbReference>
<comment type="subcellular location">
    <subcellularLocation>
        <location evidence="1">Secreted</location>
    </subcellularLocation>
</comment>
<dbReference type="Pfam" id="PF03022">
    <property type="entry name" value="MRJP"/>
    <property type="match status" value="1"/>
</dbReference>
<keyword evidence="2" id="KW-0964">Secreted</keyword>
<name>A0A7W4JCS5_9PROT</name>
<evidence type="ECO:0008006" key="5">
    <source>
        <dbReference type="Google" id="ProtNLM"/>
    </source>
</evidence>
<dbReference type="InterPro" id="IPR017996">
    <property type="entry name" value="MRJP/yellow-related"/>
</dbReference>
<dbReference type="PANTHER" id="PTHR10009">
    <property type="entry name" value="PROTEIN YELLOW-RELATED"/>
    <property type="match status" value="1"/>
</dbReference>
<gene>
    <name evidence="3" type="ORF">HLH29_05665</name>
</gene>